<reference evidence="2" key="1">
    <citation type="submission" date="2021-04" db="EMBL/GenBank/DDBJ databases">
        <title>Dactylosporangium aurantiacum NRRL B-8018 full assembly.</title>
        <authorList>
            <person name="Hartkoorn R.C."/>
            <person name="Beaudoing E."/>
            <person name="Hot D."/>
        </authorList>
    </citation>
    <scope>NUCLEOTIDE SEQUENCE</scope>
    <source>
        <strain evidence="2">NRRL B-8018</strain>
    </source>
</reference>
<evidence type="ECO:0000256" key="1">
    <source>
        <dbReference type="SAM" id="MobiDB-lite"/>
    </source>
</evidence>
<evidence type="ECO:0000313" key="2">
    <source>
        <dbReference type="EMBL" id="UWZ57105.1"/>
    </source>
</evidence>
<accession>A0A9Q9IPU2</accession>
<feature type="region of interest" description="Disordered" evidence="1">
    <location>
        <begin position="1"/>
        <end position="33"/>
    </location>
</feature>
<keyword evidence="3" id="KW-1185">Reference proteome</keyword>
<dbReference type="Proteomes" id="UP001058003">
    <property type="component" value="Chromosome"/>
</dbReference>
<dbReference type="EMBL" id="CP073767">
    <property type="protein sequence ID" value="UWZ57105.1"/>
    <property type="molecule type" value="Genomic_DNA"/>
</dbReference>
<feature type="compositionally biased region" description="Polar residues" evidence="1">
    <location>
        <begin position="22"/>
        <end position="33"/>
    </location>
</feature>
<feature type="region of interest" description="Disordered" evidence="1">
    <location>
        <begin position="67"/>
        <end position="88"/>
    </location>
</feature>
<name>A0A9Q9IPU2_9ACTN</name>
<evidence type="ECO:0000313" key="3">
    <source>
        <dbReference type="Proteomes" id="UP001058003"/>
    </source>
</evidence>
<organism evidence="2 3">
    <name type="scientific">Dactylosporangium aurantiacum</name>
    <dbReference type="NCBI Taxonomy" id="35754"/>
    <lineage>
        <taxon>Bacteria</taxon>
        <taxon>Bacillati</taxon>
        <taxon>Actinomycetota</taxon>
        <taxon>Actinomycetes</taxon>
        <taxon>Micromonosporales</taxon>
        <taxon>Micromonosporaceae</taxon>
        <taxon>Dactylosporangium</taxon>
    </lineage>
</organism>
<dbReference type="KEGG" id="daur:Daura_13605"/>
<protein>
    <submittedName>
        <fullName evidence="2">Uncharacterized protein</fullName>
    </submittedName>
</protein>
<dbReference type="AlphaFoldDB" id="A0A9Q9IPU2"/>
<dbReference type="OrthoDB" id="2273115at2"/>
<dbReference type="RefSeq" id="WP_033361345.1">
    <property type="nucleotide sequence ID" value="NZ_CP073767.1"/>
</dbReference>
<sequence length="88" mass="9249">MRWNAGQATSVRHSAGEAVSRGPTTYVSSTGPSTAIDTGFTDTTWSSVLLAARTGTAQELYRATLDRHPRRANPGSLWGGATKAKPAC</sequence>
<proteinExistence type="predicted"/>
<gene>
    <name evidence="2" type="ORF">Daura_13605</name>
</gene>
<feature type="compositionally biased region" description="Polar residues" evidence="1">
    <location>
        <begin position="1"/>
        <end position="12"/>
    </location>
</feature>